<dbReference type="OrthoDB" id="414243at2759"/>
<evidence type="ECO:0000313" key="3">
    <source>
        <dbReference type="EMBL" id="KAH7320269.1"/>
    </source>
</evidence>
<feature type="region of interest" description="Disordered" evidence="1">
    <location>
        <begin position="1"/>
        <end position="37"/>
    </location>
</feature>
<comment type="caution">
    <text evidence="3">The sequence shown here is derived from an EMBL/GenBank/DDBJ whole genome shotgun (WGS) entry which is preliminary data.</text>
</comment>
<accession>A0A8K0WRS5</accession>
<evidence type="ECO:0000259" key="2">
    <source>
        <dbReference type="Pfam" id="PF09949"/>
    </source>
</evidence>
<dbReference type="Pfam" id="PF09949">
    <property type="entry name" value="APP1_cat"/>
    <property type="match status" value="1"/>
</dbReference>
<dbReference type="EMBL" id="JAGPNK010000006">
    <property type="protein sequence ID" value="KAH7320269.1"/>
    <property type="molecule type" value="Genomic_DNA"/>
</dbReference>
<dbReference type="PANTHER" id="PTHR28208">
    <property type="entry name" value="PHOSPHATIDATE PHOSPHATASE APP1"/>
    <property type="match status" value="1"/>
</dbReference>
<dbReference type="PANTHER" id="PTHR28208:SF1">
    <property type="entry name" value="FILAMENT ORGANIZATION PROTEIN APP1-LIKE, PUTATIVE (AFU_ORTHOLOGUE AFUA_1G06650)-RELATED"/>
    <property type="match status" value="1"/>
</dbReference>
<protein>
    <recommendedName>
        <fullName evidence="2">Phosphatidate phosphatase APP1 catalytic domain-containing protein</fullName>
    </recommendedName>
</protein>
<evidence type="ECO:0000313" key="4">
    <source>
        <dbReference type="Proteomes" id="UP000813444"/>
    </source>
</evidence>
<dbReference type="Proteomes" id="UP000813444">
    <property type="component" value="Unassembled WGS sequence"/>
</dbReference>
<dbReference type="AlphaFoldDB" id="A0A8K0WRS5"/>
<evidence type="ECO:0000256" key="1">
    <source>
        <dbReference type="SAM" id="MobiDB-lite"/>
    </source>
</evidence>
<organism evidence="3 4">
    <name type="scientific">Stachybotrys elegans</name>
    <dbReference type="NCBI Taxonomy" id="80388"/>
    <lineage>
        <taxon>Eukaryota</taxon>
        <taxon>Fungi</taxon>
        <taxon>Dikarya</taxon>
        <taxon>Ascomycota</taxon>
        <taxon>Pezizomycotina</taxon>
        <taxon>Sordariomycetes</taxon>
        <taxon>Hypocreomycetidae</taxon>
        <taxon>Hypocreales</taxon>
        <taxon>Stachybotryaceae</taxon>
        <taxon>Stachybotrys</taxon>
    </lineage>
</organism>
<name>A0A8K0WRS5_9HYPO</name>
<dbReference type="GO" id="GO:0008195">
    <property type="term" value="F:phosphatidate phosphatase activity"/>
    <property type="evidence" value="ECO:0007669"/>
    <property type="project" value="InterPro"/>
</dbReference>
<dbReference type="InterPro" id="IPR052935">
    <property type="entry name" value="Mg2+_PAP"/>
</dbReference>
<feature type="domain" description="Phosphatidate phosphatase APP1 catalytic" evidence="2">
    <location>
        <begin position="192"/>
        <end position="345"/>
    </location>
</feature>
<proteinExistence type="predicted"/>
<gene>
    <name evidence="3" type="ORF">B0I35DRAFT_478529</name>
</gene>
<dbReference type="InterPro" id="IPR019236">
    <property type="entry name" value="APP1_cat"/>
</dbReference>
<sequence>MFQQRRERKREQSEIESVSSVLDPDAPLPQPKKRVGSSLVDRINKWNPFGKDVTGKDAVWLLDNTAFQTDNGQWRAEFVAAVFKQHSDNNMTGIVTYIAELAGLADDDAERQAIRERLLPFLTDVNRLAKTHVSHVDKQLQLGPTGINGLSTDVLDVSNVRAGSVVTATAKVPRTTKGMLQMNTFYAGPEGWSIISDIDDTIKITLTSDPTSIIRETFVNPPTPVEGMPELYASIKALLPRDTPWFYLSASPYQLYPMLRQFRNTHFPGGTLILRDPAWNSIAGLIASLATATEEYKVDRMDKIHSWLPRRKIIAIGDSTQSDPEAYGRIYQSHPGWIRLILIRKVTDIAAVGIKEKNEPERFEKAFEGIPREAWHVFEEPSECLDIIQHAVGLD</sequence>
<dbReference type="GO" id="GO:0030479">
    <property type="term" value="C:actin cortical patch"/>
    <property type="evidence" value="ECO:0007669"/>
    <property type="project" value="TreeGrafter"/>
</dbReference>
<keyword evidence="4" id="KW-1185">Reference proteome</keyword>
<reference evidence="3" key="1">
    <citation type="journal article" date="2021" name="Nat. Commun.">
        <title>Genetic determinants of endophytism in the Arabidopsis root mycobiome.</title>
        <authorList>
            <person name="Mesny F."/>
            <person name="Miyauchi S."/>
            <person name="Thiergart T."/>
            <person name="Pickel B."/>
            <person name="Atanasova L."/>
            <person name="Karlsson M."/>
            <person name="Huettel B."/>
            <person name="Barry K.W."/>
            <person name="Haridas S."/>
            <person name="Chen C."/>
            <person name="Bauer D."/>
            <person name="Andreopoulos W."/>
            <person name="Pangilinan J."/>
            <person name="LaButti K."/>
            <person name="Riley R."/>
            <person name="Lipzen A."/>
            <person name="Clum A."/>
            <person name="Drula E."/>
            <person name="Henrissat B."/>
            <person name="Kohler A."/>
            <person name="Grigoriev I.V."/>
            <person name="Martin F.M."/>
            <person name="Hacquard S."/>
        </authorList>
    </citation>
    <scope>NUCLEOTIDE SEQUENCE</scope>
    <source>
        <strain evidence="3">MPI-CAGE-CH-0235</strain>
    </source>
</reference>